<comment type="caution">
    <text evidence="3">The sequence shown here is derived from an EMBL/GenBank/DDBJ whole genome shotgun (WGS) entry which is preliminary data.</text>
</comment>
<keyword evidence="4" id="KW-1185">Reference proteome</keyword>
<dbReference type="Gene3D" id="3.30.70.270">
    <property type="match status" value="1"/>
</dbReference>
<feature type="transmembrane region" description="Helical" evidence="1">
    <location>
        <begin position="159"/>
        <end position="176"/>
    </location>
</feature>
<evidence type="ECO:0000313" key="3">
    <source>
        <dbReference type="EMBL" id="GGG21269.1"/>
    </source>
</evidence>
<dbReference type="InterPro" id="IPR035919">
    <property type="entry name" value="EAL_sf"/>
</dbReference>
<proteinExistence type="predicted"/>
<dbReference type="PANTHER" id="PTHR33121">
    <property type="entry name" value="CYCLIC DI-GMP PHOSPHODIESTERASE PDEF"/>
    <property type="match status" value="1"/>
</dbReference>
<dbReference type="InterPro" id="IPR001633">
    <property type="entry name" value="EAL_dom"/>
</dbReference>
<feature type="transmembrane region" description="Helical" evidence="1">
    <location>
        <begin position="92"/>
        <end position="119"/>
    </location>
</feature>
<keyword evidence="1" id="KW-0472">Membrane</keyword>
<dbReference type="Pfam" id="PF00563">
    <property type="entry name" value="EAL"/>
    <property type="match status" value="1"/>
</dbReference>
<dbReference type="InterPro" id="IPR043128">
    <property type="entry name" value="Rev_trsase/Diguanyl_cyclase"/>
</dbReference>
<evidence type="ECO:0000259" key="2">
    <source>
        <dbReference type="PROSITE" id="PS50883"/>
    </source>
</evidence>
<dbReference type="InterPro" id="IPR050706">
    <property type="entry name" value="Cyclic-di-GMP_PDE-like"/>
</dbReference>
<dbReference type="Proteomes" id="UP000654257">
    <property type="component" value="Unassembled WGS sequence"/>
</dbReference>
<dbReference type="SMART" id="SM00052">
    <property type="entry name" value="EAL"/>
    <property type="match status" value="1"/>
</dbReference>
<feature type="transmembrane region" description="Helical" evidence="1">
    <location>
        <begin position="23"/>
        <end position="42"/>
    </location>
</feature>
<dbReference type="GO" id="GO:0071111">
    <property type="term" value="F:cyclic-guanylate-specific phosphodiesterase activity"/>
    <property type="evidence" value="ECO:0007669"/>
    <property type="project" value="InterPro"/>
</dbReference>
<dbReference type="PROSITE" id="PS50883">
    <property type="entry name" value="EAL"/>
    <property type="match status" value="1"/>
</dbReference>
<keyword evidence="1" id="KW-0812">Transmembrane</keyword>
<dbReference type="SUPFAM" id="SSF141868">
    <property type="entry name" value="EAL domain-like"/>
    <property type="match status" value="1"/>
</dbReference>
<dbReference type="PANTHER" id="PTHR33121:SF76">
    <property type="entry name" value="SIGNALING PROTEIN"/>
    <property type="match status" value="1"/>
</dbReference>
<keyword evidence="1" id="KW-1133">Transmembrane helix</keyword>
<dbReference type="AlphaFoldDB" id="A0A917G3H8"/>
<feature type="transmembrane region" description="Helical" evidence="1">
    <location>
        <begin position="54"/>
        <end position="72"/>
    </location>
</feature>
<accession>A0A917G3H8</accession>
<name>A0A917G3H8_9NOCA</name>
<reference evidence="3" key="2">
    <citation type="submission" date="2020-09" db="EMBL/GenBank/DDBJ databases">
        <authorList>
            <person name="Sun Q."/>
            <person name="Sedlacek I."/>
        </authorList>
    </citation>
    <scope>NUCLEOTIDE SEQUENCE</scope>
    <source>
        <strain evidence="3">CCM 7905</strain>
    </source>
</reference>
<sequence length="576" mass="60196">MDAMRSEPDVDALLSVSTLDAPLIRRLIAIVTLATGLSGLLLIPSGALRPGWSWVPVLFAVACLVVAAVWLLPSEPPHWKAAFVVFSDVGIVIILCGFTEAFVAMPGVALLFVVSLFAAVYTSSRLLFAHTGLAVVVAVVFAAVSVAEGVDATLVASRTLTILSASVAPLAMRLYIATLRRDLQKSHTDLLTGLLTTRGLDQALRDIRGEDTTLGIELVQVFDPNSATNPVERSAMGDAIAELATGLSRVANPNTVLARIGTTELACVAWGRRATVTESLDRIAVEVSETSLRSARVTVRSVSALGAASDGAGQAFQGLLAGARLDVQARRLRDRSETDQLPHSMIRSIIEAGGPRIVYQPICSTTDDSVIGYEALSRFPAGFGSTQAWFTAAAETGQSAALELTAIELAIAGAHSLPSGVFLSLNASATTILTTDLPIMLASIVPPRRLIVELTEHDMVVDYAALGHAVSMLRTAGVGISVDDVGSGYAGLRHVVEVRPDIIKLDASIVSGIDDDPVRRAAAKSIVGLASEIGADTVFEGVETAAELGAARALGATMVQGFFLGRPRSFDATAAS</sequence>
<reference evidence="3" key="1">
    <citation type="journal article" date="2014" name="Int. J. Syst. Evol. Microbiol.">
        <title>Complete genome sequence of Corynebacterium casei LMG S-19264T (=DSM 44701T), isolated from a smear-ripened cheese.</title>
        <authorList>
            <consortium name="US DOE Joint Genome Institute (JGI-PGF)"/>
            <person name="Walter F."/>
            <person name="Albersmeier A."/>
            <person name="Kalinowski J."/>
            <person name="Ruckert C."/>
        </authorList>
    </citation>
    <scope>NUCLEOTIDE SEQUENCE</scope>
    <source>
        <strain evidence="3">CCM 7905</strain>
    </source>
</reference>
<protein>
    <recommendedName>
        <fullName evidence="2">EAL domain-containing protein</fullName>
    </recommendedName>
</protein>
<gene>
    <name evidence="3" type="ORF">GCM10007304_38890</name>
</gene>
<dbReference type="EMBL" id="BMCU01000004">
    <property type="protein sequence ID" value="GGG21269.1"/>
    <property type="molecule type" value="Genomic_DNA"/>
</dbReference>
<feature type="transmembrane region" description="Helical" evidence="1">
    <location>
        <begin position="126"/>
        <end position="147"/>
    </location>
</feature>
<evidence type="ECO:0000313" key="4">
    <source>
        <dbReference type="Proteomes" id="UP000654257"/>
    </source>
</evidence>
<evidence type="ECO:0000256" key="1">
    <source>
        <dbReference type="SAM" id="Phobius"/>
    </source>
</evidence>
<feature type="domain" description="EAL" evidence="2">
    <location>
        <begin position="339"/>
        <end position="576"/>
    </location>
</feature>
<organism evidence="3 4">
    <name type="scientific">Rhodococcoides trifolii</name>
    <dbReference type="NCBI Taxonomy" id="908250"/>
    <lineage>
        <taxon>Bacteria</taxon>
        <taxon>Bacillati</taxon>
        <taxon>Actinomycetota</taxon>
        <taxon>Actinomycetes</taxon>
        <taxon>Mycobacteriales</taxon>
        <taxon>Nocardiaceae</taxon>
        <taxon>Rhodococcoides</taxon>
    </lineage>
</organism>
<dbReference type="CDD" id="cd01948">
    <property type="entry name" value="EAL"/>
    <property type="match status" value="1"/>
</dbReference>
<dbReference type="Gene3D" id="3.20.20.450">
    <property type="entry name" value="EAL domain"/>
    <property type="match status" value="1"/>
</dbReference>